<dbReference type="EMBL" id="MABQ02000003">
    <property type="protein sequence ID" value="PCD42027.1"/>
    <property type="molecule type" value="Genomic_DNA"/>
</dbReference>
<proteinExistence type="predicted"/>
<dbReference type="AlphaFoldDB" id="A0A2H3HG87"/>
<dbReference type="Proteomes" id="UP000219602">
    <property type="component" value="Chromosome 4"/>
</dbReference>
<organism evidence="1 2">
    <name type="scientific">Fusarium oxysporum f. sp. radicis-cucumerinum</name>
    <dbReference type="NCBI Taxonomy" id="327505"/>
    <lineage>
        <taxon>Eukaryota</taxon>
        <taxon>Fungi</taxon>
        <taxon>Dikarya</taxon>
        <taxon>Ascomycota</taxon>
        <taxon>Pezizomycotina</taxon>
        <taxon>Sordariomycetes</taxon>
        <taxon>Hypocreomycetidae</taxon>
        <taxon>Hypocreales</taxon>
        <taxon>Nectriaceae</taxon>
        <taxon>Fusarium</taxon>
        <taxon>Fusarium oxysporum species complex</taxon>
    </lineage>
</organism>
<dbReference type="Gene3D" id="3.50.50.60">
    <property type="entry name" value="FAD/NAD(P)-binding domain"/>
    <property type="match status" value="1"/>
</dbReference>
<protein>
    <submittedName>
        <fullName evidence="1">Uncharacterized protein</fullName>
    </submittedName>
</protein>
<evidence type="ECO:0000313" key="1">
    <source>
        <dbReference type="EMBL" id="PCD42027.1"/>
    </source>
</evidence>
<reference evidence="1 2" key="2">
    <citation type="journal article" date="2017" name="Sci. Rep.">
        <title>A mobile pathogenicity chromosome in Fusarium oxysporum for infection of multiple cucurbit species.</title>
        <authorList>
            <person name="van Dam P."/>
            <person name="Fokkens L."/>
            <person name="Ayukawa Y."/>
            <person name="van der Gragt M."/>
            <person name="Ter Horst A."/>
            <person name="Brankovics B."/>
            <person name="Houterman P.M."/>
            <person name="Arie T."/>
            <person name="Rep M."/>
        </authorList>
    </citation>
    <scope>NUCLEOTIDE SEQUENCE [LARGE SCALE GENOMIC DNA]</scope>
    <source>
        <strain evidence="1 2">Forc016</strain>
    </source>
</reference>
<accession>A0A2H3HG87</accession>
<evidence type="ECO:0000313" key="2">
    <source>
        <dbReference type="Proteomes" id="UP000219602"/>
    </source>
</evidence>
<name>A0A2H3HG87_FUSOX</name>
<comment type="caution">
    <text evidence="1">The sequence shown here is derived from an EMBL/GenBank/DDBJ whole genome shotgun (WGS) entry which is preliminary data.</text>
</comment>
<reference evidence="1 2" key="1">
    <citation type="journal article" date="2016" name="Environ. Microbiol.">
        <title>Effector profiles distinguish formae speciales of Fusarium oxysporum.</title>
        <authorList>
            <person name="van Dam P."/>
            <person name="Fokkens L."/>
            <person name="Schmidt S.M."/>
            <person name="Linmans J.H."/>
            <person name="Kistler H.C."/>
            <person name="Ma L.J."/>
            <person name="Rep M."/>
        </authorList>
    </citation>
    <scope>NUCLEOTIDE SEQUENCE [LARGE SCALE GENOMIC DNA]</scope>
    <source>
        <strain evidence="1 2">Forc016</strain>
    </source>
</reference>
<sequence length="81" mass="8787">MPLAGKVESVEGLFMAVAVWVTHAAGTAKVLTRIIDGEEVDGKTREALDPERFRGQDFAQLEEKSLTGYNSIYKTIKSGSA</sequence>
<dbReference type="InterPro" id="IPR036188">
    <property type="entry name" value="FAD/NAD-bd_sf"/>
</dbReference>
<gene>
    <name evidence="1" type="ORF">AU210_004563</name>
</gene>